<comment type="caution">
    <text evidence="2">The sequence shown here is derived from an EMBL/GenBank/DDBJ whole genome shotgun (WGS) entry which is preliminary data.</text>
</comment>
<reference evidence="2" key="1">
    <citation type="submission" date="2020-08" db="EMBL/GenBank/DDBJ databases">
        <title>Multicomponent nature underlies the extraordinary mechanical properties of spider dragline silk.</title>
        <authorList>
            <person name="Kono N."/>
            <person name="Nakamura H."/>
            <person name="Mori M."/>
            <person name="Yoshida Y."/>
            <person name="Ohtoshi R."/>
            <person name="Malay A.D."/>
            <person name="Moran D.A.P."/>
            <person name="Tomita M."/>
            <person name="Numata K."/>
            <person name="Arakawa K."/>
        </authorList>
    </citation>
    <scope>NUCLEOTIDE SEQUENCE</scope>
</reference>
<organism evidence="2 3">
    <name type="scientific">Trichonephila inaurata madagascariensis</name>
    <dbReference type="NCBI Taxonomy" id="2747483"/>
    <lineage>
        <taxon>Eukaryota</taxon>
        <taxon>Metazoa</taxon>
        <taxon>Ecdysozoa</taxon>
        <taxon>Arthropoda</taxon>
        <taxon>Chelicerata</taxon>
        <taxon>Arachnida</taxon>
        <taxon>Araneae</taxon>
        <taxon>Araneomorphae</taxon>
        <taxon>Entelegynae</taxon>
        <taxon>Araneoidea</taxon>
        <taxon>Nephilidae</taxon>
        <taxon>Trichonephila</taxon>
        <taxon>Trichonephila inaurata</taxon>
    </lineage>
</organism>
<feature type="region of interest" description="Disordered" evidence="1">
    <location>
        <begin position="1"/>
        <end position="55"/>
    </location>
</feature>
<proteinExistence type="predicted"/>
<evidence type="ECO:0000313" key="3">
    <source>
        <dbReference type="Proteomes" id="UP000886998"/>
    </source>
</evidence>
<protein>
    <submittedName>
        <fullName evidence="2">Uncharacterized protein</fullName>
    </submittedName>
</protein>
<sequence>MHRKESKLKENSLAELKEMSPYAKKAEDVRGPRAEGQRCSTAGSNSFASNTTQRRRSNDYYPCSRIILFVEDVPSFGSACYFRSKYQSNKYFLKEKQANSSGTLDCHFLAVHDVKLEG</sequence>
<dbReference type="Proteomes" id="UP000886998">
    <property type="component" value="Unassembled WGS sequence"/>
</dbReference>
<accession>A0A8X6XC83</accession>
<feature type="compositionally biased region" description="Polar residues" evidence="1">
    <location>
        <begin position="38"/>
        <end position="52"/>
    </location>
</feature>
<evidence type="ECO:0000313" key="2">
    <source>
        <dbReference type="EMBL" id="GFY49196.1"/>
    </source>
</evidence>
<name>A0A8X6XC83_9ARAC</name>
<keyword evidence="3" id="KW-1185">Reference proteome</keyword>
<evidence type="ECO:0000256" key="1">
    <source>
        <dbReference type="SAM" id="MobiDB-lite"/>
    </source>
</evidence>
<dbReference type="AlphaFoldDB" id="A0A8X6XC83"/>
<feature type="compositionally biased region" description="Basic and acidic residues" evidence="1">
    <location>
        <begin position="7"/>
        <end position="36"/>
    </location>
</feature>
<dbReference type="EMBL" id="BMAV01006859">
    <property type="protein sequence ID" value="GFY49196.1"/>
    <property type="molecule type" value="Genomic_DNA"/>
</dbReference>
<gene>
    <name evidence="2" type="ORF">TNIN_403541</name>
</gene>